<comment type="caution">
    <text evidence="4">The sequence shown here is derived from an EMBL/GenBank/DDBJ whole genome shotgun (WGS) entry which is preliminary data.</text>
</comment>
<dbReference type="GO" id="GO:0005524">
    <property type="term" value="F:ATP binding"/>
    <property type="evidence" value="ECO:0007669"/>
    <property type="project" value="UniProtKB-KW"/>
</dbReference>
<evidence type="ECO:0000313" key="5">
    <source>
        <dbReference type="Proteomes" id="UP000631114"/>
    </source>
</evidence>
<dbReference type="SUPFAM" id="SSF56112">
    <property type="entry name" value="Protein kinase-like (PK-like)"/>
    <property type="match status" value="1"/>
</dbReference>
<dbReference type="InterPro" id="IPR011009">
    <property type="entry name" value="Kinase-like_dom_sf"/>
</dbReference>
<dbReference type="AlphaFoldDB" id="A0A835HFG8"/>
<evidence type="ECO:0000313" key="4">
    <source>
        <dbReference type="EMBL" id="KAF9598230.1"/>
    </source>
</evidence>
<evidence type="ECO:0000259" key="3">
    <source>
        <dbReference type="PROSITE" id="PS50011"/>
    </source>
</evidence>
<gene>
    <name evidence="4" type="ORF">IFM89_026006</name>
</gene>
<evidence type="ECO:0000256" key="1">
    <source>
        <dbReference type="ARBA" id="ARBA00022741"/>
    </source>
</evidence>
<organism evidence="4 5">
    <name type="scientific">Coptis chinensis</name>
    <dbReference type="NCBI Taxonomy" id="261450"/>
    <lineage>
        <taxon>Eukaryota</taxon>
        <taxon>Viridiplantae</taxon>
        <taxon>Streptophyta</taxon>
        <taxon>Embryophyta</taxon>
        <taxon>Tracheophyta</taxon>
        <taxon>Spermatophyta</taxon>
        <taxon>Magnoliopsida</taxon>
        <taxon>Ranunculales</taxon>
        <taxon>Ranunculaceae</taxon>
        <taxon>Coptidoideae</taxon>
        <taxon>Coptis</taxon>
    </lineage>
</organism>
<protein>
    <recommendedName>
        <fullName evidence="3">Protein kinase domain-containing protein</fullName>
    </recommendedName>
</protein>
<dbReference type="EMBL" id="JADFTS010000007">
    <property type="protein sequence ID" value="KAF9598230.1"/>
    <property type="molecule type" value="Genomic_DNA"/>
</dbReference>
<feature type="domain" description="Protein kinase" evidence="3">
    <location>
        <begin position="1"/>
        <end position="103"/>
    </location>
</feature>
<keyword evidence="2" id="KW-0067">ATP-binding</keyword>
<dbReference type="Pfam" id="PF00069">
    <property type="entry name" value="Pkinase"/>
    <property type="match status" value="1"/>
</dbReference>
<reference evidence="4 5" key="1">
    <citation type="submission" date="2020-10" db="EMBL/GenBank/DDBJ databases">
        <title>The Coptis chinensis genome and diversification of protoberbering-type alkaloids.</title>
        <authorList>
            <person name="Wang B."/>
            <person name="Shu S."/>
            <person name="Song C."/>
            <person name="Liu Y."/>
        </authorList>
    </citation>
    <scope>NUCLEOTIDE SEQUENCE [LARGE SCALE GENOMIC DNA]</scope>
    <source>
        <strain evidence="4">HL-2020</strain>
        <tissue evidence="4">Leaf</tissue>
    </source>
</reference>
<dbReference type="InterPro" id="IPR050108">
    <property type="entry name" value="CDK"/>
</dbReference>
<keyword evidence="5" id="KW-1185">Reference proteome</keyword>
<name>A0A835HFG8_9MAGN</name>
<proteinExistence type="predicted"/>
<dbReference type="Proteomes" id="UP000631114">
    <property type="component" value="Unassembled WGS sequence"/>
</dbReference>
<accession>A0A835HFG8</accession>
<dbReference type="OrthoDB" id="8596411at2759"/>
<dbReference type="InterPro" id="IPR000719">
    <property type="entry name" value="Prot_kinase_dom"/>
</dbReference>
<dbReference type="PROSITE" id="PS50011">
    <property type="entry name" value="PROTEIN_KINASE_DOM"/>
    <property type="match status" value="1"/>
</dbReference>
<dbReference type="Gene3D" id="1.10.510.10">
    <property type="entry name" value="Transferase(Phosphotransferase) domain 1"/>
    <property type="match status" value="1"/>
</dbReference>
<keyword evidence="1" id="KW-0547">Nucleotide-binding</keyword>
<dbReference type="GO" id="GO:0004674">
    <property type="term" value="F:protein serine/threonine kinase activity"/>
    <property type="evidence" value="ECO:0007669"/>
    <property type="project" value="TreeGrafter"/>
</dbReference>
<dbReference type="PANTHER" id="PTHR24056">
    <property type="entry name" value="CELL DIVISION PROTEIN KINASE"/>
    <property type="match status" value="1"/>
</dbReference>
<sequence length="103" mass="11857">MLSKKKNRANLIRIVLMNMNLTAYIMKFEIECPDMVKVFIKQLLAGLAHIHDQREMHRNIKASNILVDTDSTPHRVKIADFGSAKILLNLNLSPLVCIFFICY</sequence>
<dbReference type="GO" id="GO:0005634">
    <property type="term" value="C:nucleus"/>
    <property type="evidence" value="ECO:0007669"/>
    <property type="project" value="TreeGrafter"/>
</dbReference>
<evidence type="ECO:0000256" key="2">
    <source>
        <dbReference type="ARBA" id="ARBA00022840"/>
    </source>
</evidence>